<keyword evidence="3" id="KW-1185">Reference proteome</keyword>
<dbReference type="STRING" id="690879.TSACC_3279"/>
<comment type="caution">
    <text evidence="2">The sequence shown here is derived from an EMBL/GenBank/DDBJ whole genome shotgun (WGS) entry which is preliminary data.</text>
</comment>
<evidence type="ECO:0000313" key="2">
    <source>
        <dbReference type="EMBL" id="GAT35215.1"/>
    </source>
</evidence>
<dbReference type="PANTHER" id="PTHR48079">
    <property type="entry name" value="PROTEIN YEEZ"/>
    <property type="match status" value="1"/>
</dbReference>
<name>A0A146GCB4_TERSA</name>
<dbReference type="OrthoDB" id="9803892at2"/>
<dbReference type="InterPro" id="IPR001509">
    <property type="entry name" value="Epimerase_deHydtase"/>
</dbReference>
<reference evidence="3" key="1">
    <citation type="journal article" date="2017" name="Genome Announc.">
        <title>Draft Genome Sequence of Terrimicrobium sacchariphilum NM-5T, a Facultative Anaerobic Soil Bacterium of the Class Spartobacteria.</title>
        <authorList>
            <person name="Qiu Y.L."/>
            <person name="Tourlousse D.M."/>
            <person name="Matsuura N."/>
            <person name="Ohashi A."/>
            <person name="Sekiguchi Y."/>
        </authorList>
    </citation>
    <scope>NUCLEOTIDE SEQUENCE [LARGE SCALE GENOMIC DNA]</scope>
    <source>
        <strain evidence="3">NM-5</strain>
    </source>
</reference>
<dbReference type="Proteomes" id="UP000076023">
    <property type="component" value="Unassembled WGS sequence"/>
</dbReference>
<evidence type="ECO:0000259" key="1">
    <source>
        <dbReference type="Pfam" id="PF01370"/>
    </source>
</evidence>
<protein>
    <submittedName>
        <fullName evidence="2">Nucleoside-diphosphate-sugar epimerase</fullName>
    </submittedName>
</protein>
<dbReference type="GO" id="GO:0004029">
    <property type="term" value="F:aldehyde dehydrogenase (NAD+) activity"/>
    <property type="evidence" value="ECO:0007669"/>
    <property type="project" value="TreeGrafter"/>
</dbReference>
<dbReference type="InterPro" id="IPR051783">
    <property type="entry name" value="NAD(P)-dependent_oxidoreduct"/>
</dbReference>
<dbReference type="GO" id="GO:0005737">
    <property type="term" value="C:cytoplasm"/>
    <property type="evidence" value="ECO:0007669"/>
    <property type="project" value="TreeGrafter"/>
</dbReference>
<dbReference type="Pfam" id="PF01370">
    <property type="entry name" value="Epimerase"/>
    <property type="match status" value="1"/>
</dbReference>
<proteinExistence type="predicted"/>
<dbReference type="RefSeq" id="WP_075081047.1">
    <property type="nucleotide sequence ID" value="NZ_BDCO01000003.1"/>
</dbReference>
<sequence length="301" mass="32248">MKILVTGINGRFGIAIARLAAERGHEIIGVSRRGWPDSQPLPPGVTSLKLDTADISAMTELMQGCEGFIHTSGLHGSHLKTHSLGDFLDINVTQVGRLLTAAHSAGLKRICLSSTLQVHCGYTQRASGTMILEESLPPRGDTAYSISKRTMEVLGEEMARAYGLSIISLRLGAFGYLDDDALGPKLLNLAISTTDAARAAYLAVENSGFQGEAVIIAPASPFRQPDLAEGLLNPEAVVERYYPGAGAILQREGLPVTAAQFSSVCSIRRARLLLGWEPQLTFESWLRIKGWTGALPEAGCH</sequence>
<dbReference type="InterPro" id="IPR036291">
    <property type="entry name" value="NAD(P)-bd_dom_sf"/>
</dbReference>
<dbReference type="SUPFAM" id="SSF51735">
    <property type="entry name" value="NAD(P)-binding Rossmann-fold domains"/>
    <property type="match status" value="1"/>
</dbReference>
<feature type="domain" description="NAD-dependent epimerase/dehydratase" evidence="1">
    <location>
        <begin position="3"/>
        <end position="172"/>
    </location>
</feature>
<dbReference type="EMBL" id="BDCO01000003">
    <property type="protein sequence ID" value="GAT35215.1"/>
    <property type="molecule type" value="Genomic_DNA"/>
</dbReference>
<dbReference type="PANTHER" id="PTHR48079:SF6">
    <property type="entry name" value="NAD(P)-BINDING DOMAIN-CONTAINING PROTEIN-RELATED"/>
    <property type="match status" value="1"/>
</dbReference>
<dbReference type="Gene3D" id="3.40.50.720">
    <property type="entry name" value="NAD(P)-binding Rossmann-like Domain"/>
    <property type="match status" value="1"/>
</dbReference>
<gene>
    <name evidence="2" type="ORF">TSACC_3279</name>
</gene>
<dbReference type="AlphaFoldDB" id="A0A146GCB4"/>
<accession>A0A146GCB4</accession>
<dbReference type="InParanoid" id="A0A146GCB4"/>
<evidence type="ECO:0000313" key="3">
    <source>
        <dbReference type="Proteomes" id="UP000076023"/>
    </source>
</evidence>
<organism evidence="2 3">
    <name type="scientific">Terrimicrobium sacchariphilum</name>
    <dbReference type="NCBI Taxonomy" id="690879"/>
    <lineage>
        <taxon>Bacteria</taxon>
        <taxon>Pseudomonadati</taxon>
        <taxon>Verrucomicrobiota</taxon>
        <taxon>Terrimicrobiia</taxon>
        <taxon>Terrimicrobiales</taxon>
        <taxon>Terrimicrobiaceae</taxon>
        <taxon>Terrimicrobium</taxon>
    </lineage>
</organism>